<organism evidence="2 3">
    <name type="scientific">Ascobolus immersus RN42</name>
    <dbReference type="NCBI Taxonomy" id="1160509"/>
    <lineage>
        <taxon>Eukaryota</taxon>
        <taxon>Fungi</taxon>
        <taxon>Dikarya</taxon>
        <taxon>Ascomycota</taxon>
        <taxon>Pezizomycotina</taxon>
        <taxon>Pezizomycetes</taxon>
        <taxon>Pezizales</taxon>
        <taxon>Ascobolaceae</taxon>
        <taxon>Ascobolus</taxon>
    </lineage>
</organism>
<accession>A0A3N4HD81</accession>
<feature type="compositionally biased region" description="Pro residues" evidence="1">
    <location>
        <begin position="12"/>
        <end position="24"/>
    </location>
</feature>
<gene>
    <name evidence="2" type="ORF">BJ508DRAFT_419859</name>
</gene>
<evidence type="ECO:0000313" key="2">
    <source>
        <dbReference type="EMBL" id="RPA71607.1"/>
    </source>
</evidence>
<name>A0A3N4HD81_ASCIM</name>
<feature type="compositionally biased region" description="Gly residues" evidence="1">
    <location>
        <begin position="1"/>
        <end position="10"/>
    </location>
</feature>
<feature type="compositionally biased region" description="Gly residues" evidence="1">
    <location>
        <begin position="25"/>
        <end position="36"/>
    </location>
</feature>
<keyword evidence="3" id="KW-1185">Reference proteome</keyword>
<dbReference type="CDD" id="cd12148">
    <property type="entry name" value="fungal_TF_MHR"/>
    <property type="match status" value="1"/>
</dbReference>
<feature type="compositionally biased region" description="Basic and acidic residues" evidence="1">
    <location>
        <begin position="344"/>
        <end position="362"/>
    </location>
</feature>
<feature type="compositionally biased region" description="Pro residues" evidence="1">
    <location>
        <begin position="48"/>
        <end position="70"/>
    </location>
</feature>
<dbReference type="EMBL" id="ML119913">
    <property type="protein sequence ID" value="RPA71607.1"/>
    <property type="molecule type" value="Genomic_DNA"/>
</dbReference>
<reference evidence="2 3" key="1">
    <citation type="journal article" date="2018" name="Nat. Ecol. Evol.">
        <title>Pezizomycetes genomes reveal the molecular basis of ectomycorrhizal truffle lifestyle.</title>
        <authorList>
            <person name="Murat C."/>
            <person name="Payen T."/>
            <person name="Noel B."/>
            <person name="Kuo A."/>
            <person name="Morin E."/>
            <person name="Chen J."/>
            <person name="Kohler A."/>
            <person name="Krizsan K."/>
            <person name="Balestrini R."/>
            <person name="Da Silva C."/>
            <person name="Montanini B."/>
            <person name="Hainaut M."/>
            <person name="Levati E."/>
            <person name="Barry K.W."/>
            <person name="Belfiori B."/>
            <person name="Cichocki N."/>
            <person name="Clum A."/>
            <person name="Dockter R.B."/>
            <person name="Fauchery L."/>
            <person name="Guy J."/>
            <person name="Iotti M."/>
            <person name="Le Tacon F."/>
            <person name="Lindquist E.A."/>
            <person name="Lipzen A."/>
            <person name="Malagnac F."/>
            <person name="Mello A."/>
            <person name="Molinier V."/>
            <person name="Miyauchi S."/>
            <person name="Poulain J."/>
            <person name="Riccioni C."/>
            <person name="Rubini A."/>
            <person name="Sitrit Y."/>
            <person name="Splivallo R."/>
            <person name="Traeger S."/>
            <person name="Wang M."/>
            <person name="Zifcakova L."/>
            <person name="Wipf D."/>
            <person name="Zambonelli A."/>
            <person name="Paolocci F."/>
            <person name="Nowrousian M."/>
            <person name="Ottonello S."/>
            <person name="Baldrian P."/>
            <person name="Spatafora J.W."/>
            <person name="Henrissat B."/>
            <person name="Nagy L.G."/>
            <person name="Aury J.M."/>
            <person name="Wincker P."/>
            <person name="Grigoriev I.V."/>
            <person name="Bonfante P."/>
            <person name="Martin F.M."/>
        </authorList>
    </citation>
    <scope>NUCLEOTIDE SEQUENCE [LARGE SCALE GENOMIC DNA]</scope>
    <source>
        <strain evidence="2 3">RN42</strain>
    </source>
</reference>
<proteinExistence type="predicted"/>
<dbReference type="STRING" id="1160509.A0A3N4HD81"/>
<dbReference type="Proteomes" id="UP000275078">
    <property type="component" value="Unassembled WGS sequence"/>
</dbReference>
<feature type="region of interest" description="Disordered" evidence="1">
    <location>
        <begin position="137"/>
        <end position="156"/>
    </location>
</feature>
<evidence type="ECO:0008006" key="4">
    <source>
        <dbReference type="Google" id="ProtNLM"/>
    </source>
</evidence>
<evidence type="ECO:0000313" key="3">
    <source>
        <dbReference type="Proteomes" id="UP000275078"/>
    </source>
</evidence>
<evidence type="ECO:0000256" key="1">
    <source>
        <dbReference type="SAM" id="MobiDB-lite"/>
    </source>
</evidence>
<sequence length="405" mass="42962">MNGAEGGKQMGGPPPGWTGGPPPGWTGGPPQGMGGPPQGPNGSAPQTPGGPPPGWTGGPPPGWTGGPPPGWTGGPPGQGCPPSGIPPAMMQQMMQQMMGQGGSPPSDSGEPKMYGMTPVTPNANQLPRAFAEVFGQQPIPQQPSTPSPPPEGAPDDEYAALEAETLKAEARWAGIKRELEEFKANLGPDYDPLPDYAMPVRETPFGGPAIYFRTFPMAILHTLYYTALIILERCHPSMPAMSMQAAMVCADRAEHIANTIGRITAGLFPESGTEQINPARGASLIESTIPLFFAGVQYRHASQREWLKHKLREIHRITGWASASRVLLGCYRAWEIAGEKGLAERFTRPPDSEEEDVPRPETEGGTIVGGEEEGRNFVVRAGARLEMAVGLLGEPGTIEEVVARM</sequence>
<feature type="region of interest" description="Disordered" evidence="1">
    <location>
        <begin position="344"/>
        <end position="369"/>
    </location>
</feature>
<protein>
    <recommendedName>
        <fullName evidence="4">Transcription factor domain-containing protein</fullName>
    </recommendedName>
</protein>
<dbReference type="OrthoDB" id="5391043at2759"/>
<feature type="compositionally biased region" description="Low complexity" evidence="1">
    <location>
        <begin position="80"/>
        <end position="98"/>
    </location>
</feature>
<feature type="compositionally biased region" description="Pro residues" evidence="1">
    <location>
        <begin position="140"/>
        <end position="152"/>
    </location>
</feature>
<feature type="region of interest" description="Disordered" evidence="1">
    <location>
        <begin position="1"/>
        <end position="123"/>
    </location>
</feature>
<dbReference type="AlphaFoldDB" id="A0A3N4HD81"/>